<keyword evidence="2" id="KW-0812">Transmembrane</keyword>
<feature type="transmembrane region" description="Helical" evidence="2">
    <location>
        <begin position="62"/>
        <end position="85"/>
    </location>
</feature>
<dbReference type="OrthoDB" id="6085330at2759"/>
<accession>A0A7I8W7Y1</accession>
<evidence type="ECO:0000256" key="2">
    <source>
        <dbReference type="SAM" id="Phobius"/>
    </source>
</evidence>
<feature type="compositionally biased region" description="Basic and acidic residues" evidence="1">
    <location>
        <begin position="140"/>
        <end position="150"/>
    </location>
</feature>
<proteinExistence type="predicted"/>
<name>A0A7I8W7Y1_9ANNE</name>
<reference evidence="3 4" key="1">
    <citation type="submission" date="2020-08" db="EMBL/GenBank/DDBJ databases">
        <authorList>
            <person name="Hejnol A."/>
        </authorList>
    </citation>
    <scope>NUCLEOTIDE SEQUENCE [LARGE SCALE GENOMIC DNA]</scope>
</reference>
<sequence length="229" mass="26084">MVRREPEFRKLLFQTGLGGIRSDKSLELRIQEIGNKTYLASFQTGSNLTNDVYRKNEDAVGALYYVCVVVVIYGFGIIMMIGSVINKGKHDKSIYKYIADLDNLKRLEKREEKFKTRLLMQKRRIPFRPTSSTSQAILPIKKEGGKKNPWEDIASGSPSKKKENSERQCTPVTCSTSAEEKIGQLDKKRDDPFTIQIEDDAETEENSYGANFSGLVAVKEEDDDEYDYV</sequence>
<protein>
    <submittedName>
        <fullName evidence="3">DgyrCDS12587</fullName>
    </submittedName>
</protein>
<dbReference type="Proteomes" id="UP000549394">
    <property type="component" value="Unassembled WGS sequence"/>
</dbReference>
<dbReference type="AlphaFoldDB" id="A0A7I8W7Y1"/>
<evidence type="ECO:0000313" key="3">
    <source>
        <dbReference type="EMBL" id="CAD5124298.1"/>
    </source>
</evidence>
<keyword evidence="2" id="KW-0472">Membrane</keyword>
<organism evidence="3 4">
    <name type="scientific">Dimorphilus gyrociliatus</name>
    <dbReference type="NCBI Taxonomy" id="2664684"/>
    <lineage>
        <taxon>Eukaryota</taxon>
        <taxon>Metazoa</taxon>
        <taxon>Spiralia</taxon>
        <taxon>Lophotrochozoa</taxon>
        <taxon>Annelida</taxon>
        <taxon>Polychaeta</taxon>
        <taxon>Polychaeta incertae sedis</taxon>
        <taxon>Dinophilidae</taxon>
        <taxon>Dimorphilus</taxon>
    </lineage>
</organism>
<comment type="caution">
    <text evidence="3">The sequence shown here is derived from an EMBL/GenBank/DDBJ whole genome shotgun (WGS) entry which is preliminary data.</text>
</comment>
<feature type="region of interest" description="Disordered" evidence="1">
    <location>
        <begin position="130"/>
        <end position="193"/>
    </location>
</feature>
<keyword evidence="4" id="KW-1185">Reference proteome</keyword>
<evidence type="ECO:0000256" key="1">
    <source>
        <dbReference type="SAM" id="MobiDB-lite"/>
    </source>
</evidence>
<feature type="compositionally biased region" description="Basic and acidic residues" evidence="1">
    <location>
        <begin position="178"/>
        <end position="192"/>
    </location>
</feature>
<evidence type="ECO:0000313" key="4">
    <source>
        <dbReference type="Proteomes" id="UP000549394"/>
    </source>
</evidence>
<gene>
    <name evidence="3" type="ORF">DGYR_LOCUS11863</name>
</gene>
<keyword evidence="2" id="KW-1133">Transmembrane helix</keyword>
<dbReference type="EMBL" id="CAJFCJ010000020">
    <property type="protein sequence ID" value="CAD5124298.1"/>
    <property type="molecule type" value="Genomic_DNA"/>
</dbReference>
<feature type="compositionally biased region" description="Polar residues" evidence="1">
    <location>
        <begin position="167"/>
        <end position="177"/>
    </location>
</feature>